<organism evidence="2 3">
    <name type="scientific">Stylosanthes scabra</name>
    <dbReference type="NCBI Taxonomy" id="79078"/>
    <lineage>
        <taxon>Eukaryota</taxon>
        <taxon>Viridiplantae</taxon>
        <taxon>Streptophyta</taxon>
        <taxon>Embryophyta</taxon>
        <taxon>Tracheophyta</taxon>
        <taxon>Spermatophyta</taxon>
        <taxon>Magnoliopsida</taxon>
        <taxon>eudicotyledons</taxon>
        <taxon>Gunneridae</taxon>
        <taxon>Pentapetalae</taxon>
        <taxon>rosids</taxon>
        <taxon>fabids</taxon>
        <taxon>Fabales</taxon>
        <taxon>Fabaceae</taxon>
        <taxon>Papilionoideae</taxon>
        <taxon>50 kb inversion clade</taxon>
        <taxon>dalbergioids sensu lato</taxon>
        <taxon>Dalbergieae</taxon>
        <taxon>Pterocarpus clade</taxon>
        <taxon>Stylosanthes</taxon>
    </lineage>
</organism>
<evidence type="ECO:0000256" key="1">
    <source>
        <dbReference type="SAM" id="MobiDB-lite"/>
    </source>
</evidence>
<feature type="region of interest" description="Disordered" evidence="1">
    <location>
        <begin position="55"/>
        <end position="103"/>
    </location>
</feature>
<feature type="compositionally biased region" description="Low complexity" evidence="1">
    <location>
        <begin position="55"/>
        <end position="97"/>
    </location>
</feature>
<dbReference type="Proteomes" id="UP001341840">
    <property type="component" value="Unassembled WGS sequence"/>
</dbReference>
<reference evidence="2 3" key="1">
    <citation type="journal article" date="2023" name="Plants (Basel)">
        <title>Bridging the Gap: Combining Genomics and Transcriptomics Approaches to Understand Stylosanthes scabra, an Orphan Legume from the Brazilian Caatinga.</title>
        <authorList>
            <person name="Ferreira-Neto J.R.C."/>
            <person name="da Silva M.D."/>
            <person name="Binneck E."/>
            <person name="de Melo N.F."/>
            <person name="da Silva R.H."/>
            <person name="de Melo A.L.T.M."/>
            <person name="Pandolfi V."/>
            <person name="Bustamante F.O."/>
            <person name="Brasileiro-Vidal A.C."/>
            <person name="Benko-Iseppon A.M."/>
        </authorList>
    </citation>
    <scope>NUCLEOTIDE SEQUENCE [LARGE SCALE GENOMIC DNA]</scope>
    <source>
        <tissue evidence="2">Leaves</tissue>
    </source>
</reference>
<evidence type="ECO:0000313" key="3">
    <source>
        <dbReference type="Proteomes" id="UP001341840"/>
    </source>
</evidence>
<gene>
    <name evidence="2" type="ORF">PIB30_100667</name>
</gene>
<protein>
    <submittedName>
        <fullName evidence="2">Uncharacterized protein</fullName>
    </submittedName>
</protein>
<sequence>ESTQRNQEDLPGSLGVAVAALVESSSSKSSAKYRASWRSTSYFFTLLSLNCFSSASSSTGATSHRQSSNLSSKSRTESSTSRTKSSSSNEDSFSEIASTKEER</sequence>
<accession>A0ABU6WZS5</accession>
<feature type="non-terminal residue" evidence="2">
    <location>
        <position position="1"/>
    </location>
</feature>
<name>A0ABU6WZS5_9FABA</name>
<evidence type="ECO:0000313" key="2">
    <source>
        <dbReference type="EMBL" id="MED6189918.1"/>
    </source>
</evidence>
<comment type="caution">
    <text evidence="2">The sequence shown here is derived from an EMBL/GenBank/DDBJ whole genome shotgun (WGS) entry which is preliminary data.</text>
</comment>
<proteinExistence type="predicted"/>
<dbReference type="EMBL" id="JASCZI010184084">
    <property type="protein sequence ID" value="MED6189918.1"/>
    <property type="molecule type" value="Genomic_DNA"/>
</dbReference>
<keyword evidence="3" id="KW-1185">Reference proteome</keyword>